<dbReference type="EMBL" id="CP002344">
    <property type="protein sequence ID" value="ADU50649.1"/>
    <property type="molecule type" value="Genomic_DNA"/>
</dbReference>
<dbReference type="InterPro" id="IPR002767">
    <property type="entry name" value="Thiamine_BP"/>
</dbReference>
<comment type="similarity">
    <text evidence="1">Belongs to the UPF0045 family.</text>
</comment>
<dbReference type="KEGG" id="tmr:Tmar_0528"/>
<protein>
    <recommendedName>
        <fullName evidence="3">Thiamine-binding protein domain-containing protein</fullName>
    </recommendedName>
</protein>
<dbReference type="InterPro" id="IPR051614">
    <property type="entry name" value="UPF0045_domain"/>
</dbReference>
<dbReference type="OrthoDB" id="5886358at2"/>
<dbReference type="Gene3D" id="3.30.70.930">
    <property type="match status" value="1"/>
</dbReference>
<evidence type="ECO:0000256" key="2">
    <source>
        <dbReference type="SAM" id="MobiDB-lite"/>
    </source>
</evidence>
<dbReference type="AlphaFoldDB" id="E6SH18"/>
<evidence type="ECO:0000259" key="3">
    <source>
        <dbReference type="Pfam" id="PF01910"/>
    </source>
</evidence>
<dbReference type="RefSeq" id="WP_013494954.1">
    <property type="nucleotide sequence ID" value="NC_014831.1"/>
</dbReference>
<dbReference type="Proteomes" id="UP000008915">
    <property type="component" value="Chromosome"/>
</dbReference>
<dbReference type="STRING" id="644966.Tmar_0528"/>
<evidence type="ECO:0000256" key="1">
    <source>
        <dbReference type="ARBA" id="ARBA00010272"/>
    </source>
</evidence>
<dbReference type="SUPFAM" id="SSF89957">
    <property type="entry name" value="MTH1187/YkoF-like"/>
    <property type="match status" value="1"/>
</dbReference>
<dbReference type="PANTHER" id="PTHR33777:SF1">
    <property type="entry name" value="UPF0045 PROTEIN ECM15"/>
    <property type="match status" value="1"/>
</dbReference>
<accession>E6SH18</accession>
<evidence type="ECO:0000313" key="5">
    <source>
        <dbReference type="Proteomes" id="UP000008915"/>
    </source>
</evidence>
<dbReference type="PANTHER" id="PTHR33777">
    <property type="entry name" value="UPF0045 PROTEIN ECM15"/>
    <property type="match status" value="1"/>
</dbReference>
<gene>
    <name evidence="4" type="ordered locus">Tmar_0528</name>
</gene>
<dbReference type="HOGENOM" id="CLU_137479_3_1_9"/>
<feature type="domain" description="Thiamine-binding protein" evidence="3">
    <location>
        <begin position="4"/>
        <end position="95"/>
    </location>
</feature>
<proteinExistence type="inferred from homology"/>
<dbReference type="InterPro" id="IPR029756">
    <property type="entry name" value="MTH1187/YkoF-like"/>
</dbReference>
<reference evidence="5" key="2">
    <citation type="journal article" date="2010" name="Stand. Genomic Sci.">
        <title>Complete genome sequence of Thermaerobacter marianensis type strain (7p75aT).</title>
        <authorList>
            <person name="Han C."/>
            <person name="Gu W."/>
            <person name="Zhang X."/>
            <person name="Lapidus A."/>
            <person name="Nolan M."/>
            <person name="Copeland A."/>
            <person name="Lucas S."/>
            <person name="Glavina Del Rio T."/>
            <person name="Tice H."/>
            <person name="Cheng J."/>
            <person name="Tapia R."/>
            <person name="Goodwin L."/>
            <person name="Pitluck S."/>
            <person name="Pagani I."/>
            <person name="Ivanova N."/>
            <person name="Mavromatis K."/>
            <person name="Mikhailova N."/>
            <person name="Pati A."/>
            <person name="Chen A."/>
            <person name="Palaniappan K."/>
            <person name="Land M."/>
            <person name="Hauser L."/>
            <person name="Chang Y."/>
            <person name="Jeffries C."/>
            <person name="Schneider S."/>
            <person name="Rohde M."/>
            <person name="Goker M."/>
            <person name="Pukall R."/>
            <person name="Woyke T."/>
            <person name="Bristow J."/>
            <person name="Eisen J."/>
            <person name="Markowitz V."/>
            <person name="Hugenholtz P."/>
            <person name="Kyrpides N."/>
            <person name="Klenk H."/>
            <person name="Detter J."/>
        </authorList>
    </citation>
    <scope>NUCLEOTIDE SEQUENCE [LARGE SCALE GENOMIC DNA]</scope>
    <source>
        <strain evidence="5">ATCC 700841 / DSM 12885 / JCM 10246 / 7p75a</strain>
    </source>
</reference>
<feature type="region of interest" description="Disordered" evidence="2">
    <location>
        <begin position="98"/>
        <end position="135"/>
    </location>
</feature>
<dbReference type="Pfam" id="PF01910">
    <property type="entry name" value="Thiamine_BP"/>
    <property type="match status" value="1"/>
</dbReference>
<name>E6SH18_THEM7</name>
<keyword evidence="5" id="KW-1185">Reference proteome</keyword>
<sequence length="135" mass="14265">MAIVAVSIAPVGEGVSVSPWVARALKVLAAQDRVRYQVGPMFTTLEGDLDEILDLVRAMHEAMFEGGARRVSTVIKIDDRRDRPQTMEEKVAAVERQLQAGDGQGTAASGARPVAQGEQAPEAGQGARDAGARPS</sequence>
<evidence type="ECO:0000313" key="4">
    <source>
        <dbReference type="EMBL" id="ADU50649.1"/>
    </source>
</evidence>
<dbReference type="eggNOG" id="COG0011">
    <property type="taxonomic scope" value="Bacteria"/>
</dbReference>
<reference evidence="4 5" key="1">
    <citation type="journal article" date="2010" name="Stand. Genomic Sci.">
        <title>Complete genome sequence of Thermaerobacter marianensis type strain (7p75a).</title>
        <authorList>
            <person name="Han C."/>
            <person name="Gu W."/>
            <person name="Zhang X."/>
            <person name="Lapidus A."/>
            <person name="Nolan M."/>
            <person name="Copeland A."/>
            <person name="Lucas S."/>
            <person name="Del Rio T.G."/>
            <person name="Tice H."/>
            <person name="Cheng J.F."/>
            <person name="Tapia R."/>
            <person name="Goodwin L."/>
            <person name="Pitluck S."/>
            <person name="Pagani I."/>
            <person name="Ivanova N."/>
            <person name="Mavromatis K."/>
            <person name="Mikhailova N."/>
            <person name="Pati A."/>
            <person name="Chen A."/>
            <person name="Palaniappan K."/>
            <person name="Land M."/>
            <person name="Hauser L."/>
            <person name="Chang Y.J."/>
            <person name="Jeffries C.D."/>
            <person name="Schneider S."/>
            <person name="Rohde M."/>
            <person name="Goker M."/>
            <person name="Pukall R."/>
            <person name="Woyke T."/>
            <person name="Bristow J."/>
            <person name="Eisen J.A."/>
            <person name="Markowitz V."/>
            <person name="Hugenholtz P."/>
            <person name="Kyrpides N.C."/>
            <person name="Klenk H.P."/>
            <person name="Detter J.C."/>
        </authorList>
    </citation>
    <scope>NUCLEOTIDE SEQUENCE [LARGE SCALE GENOMIC DNA]</scope>
    <source>
        <strain evidence="5">ATCC 700841 / DSM 12885 / JCM 10246 / 7p75a</strain>
    </source>
</reference>
<dbReference type="NCBIfam" id="TIGR00106">
    <property type="entry name" value="MTH1187 family thiamine-binding protein"/>
    <property type="match status" value="1"/>
</dbReference>
<dbReference type="GO" id="GO:0005829">
    <property type="term" value="C:cytosol"/>
    <property type="evidence" value="ECO:0007669"/>
    <property type="project" value="TreeGrafter"/>
</dbReference>
<organism evidence="4 5">
    <name type="scientific">Thermaerobacter marianensis (strain ATCC 700841 / DSM 12885 / JCM 10246 / 7p75a)</name>
    <dbReference type="NCBI Taxonomy" id="644966"/>
    <lineage>
        <taxon>Bacteria</taxon>
        <taxon>Bacillati</taxon>
        <taxon>Bacillota</taxon>
        <taxon>Clostridia</taxon>
        <taxon>Eubacteriales</taxon>
        <taxon>Clostridiales Family XVII. Incertae Sedis</taxon>
        <taxon>Thermaerobacter</taxon>
    </lineage>
</organism>